<dbReference type="Pfam" id="PF19850">
    <property type="entry name" value="DUF6325"/>
    <property type="match status" value="1"/>
</dbReference>
<dbReference type="Proteomes" id="UP000184440">
    <property type="component" value="Unassembled WGS sequence"/>
</dbReference>
<evidence type="ECO:0000313" key="1">
    <source>
        <dbReference type="EMBL" id="SHN45138.1"/>
    </source>
</evidence>
<gene>
    <name evidence="1" type="ORF">SAMN05443668_111157</name>
</gene>
<dbReference type="STRING" id="134849.SAMN05443668_111157"/>
<dbReference type="EMBL" id="FRCS01000011">
    <property type="protein sequence ID" value="SHN45138.1"/>
    <property type="molecule type" value="Genomic_DNA"/>
</dbReference>
<evidence type="ECO:0008006" key="3">
    <source>
        <dbReference type="Google" id="ProtNLM"/>
    </source>
</evidence>
<dbReference type="InterPro" id="IPR046288">
    <property type="entry name" value="DUF6325"/>
</dbReference>
<dbReference type="RefSeq" id="WP_073261843.1">
    <property type="nucleotide sequence ID" value="NZ_FRCS01000011.1"/>
</dbReference>
<dbReference type="AlphaFoldDB" id="A0A1M7RGH2"/>
<name>A0A1M7RGH2_9ACTN</name>
<evidence type="ECO:0000313" key="2">
    <source>
        <dbReference type="Proteomes" id="UP000184440"/>
    </source>
</evidence>
<reference evidence="1 2" key="1">
    <citation type="submission" date="2016-11" db="EMBL/GenBank/DDBJ databases">
        <authorList>
            <person name="Jaros S."/>
            <person name="Januszkiewicz K."/>
            <person name="Wedrychowicz H."/>
        </authorList>
    </citation>
    <scope>NUCLEOTIDE SEQUENCE [LARGE SCALE GENOMIC DNA]</scope>
    <source>
        <strain evidence="1 2">DSM 46144</strain>
    </source>
</reference>
<keyword evidence="2" id="KW-1185">Reference proteome</keyword>
<protein>
    <recommendedName>
        <fullName evidence="3">DUF1269 domain-containing protein</fullName>
    </recommendedName>
</protein>
<organism evidence="1 2">
    <name type="scientific">Cryptosporangium aurantiacum</name>
    <dbReference type="NCBI Taxonomy" id="134849"/>
    <lineage>
        <taxon>Bacteria</taxon>
        <taxon>Bacillati</taxon>
        <taxon>Actinomycetota</taxon>
        <taxon>Actinomycetes</taxon>
        <taxon>Cryptosporangiales</taxon>
        <taxon>Cryptosporangiaceae</taxon>
        <taxon>Cryptosporangium</taxon>
    </lineage>
</organism>
<dbReference type="OrthoDB" id="1779644at2"/>
<accession>A0A1M7RGH2</accession>
<proteinExistence type="predicted"/>
<sequence>MVLGPLELMVLTFPADRLDEGVRAALDPLAGGSGMRIADAVAVCEDPVSGTRSVELRDLPGLAGDLTGLATGLIAEADLRQVSTLVDARTVALVVLLEHGWIHELSDSVAAAHGRIHGLTHISGLPGRVRQLAAAH</sequence>